<proteinExistence type="inferred from homology"/>
<dbReference type="Gene3D" id="3.30.420.150">
    <property type="entry name" value="Exopolyphosphatase. Domain 2"/>
    <property type="match status" value="1"/>
</dbReference>
<sequence length="299" mass="32746">MKDIENGTKLAIIDMGSNSIRLLLGTFTNGEWHNEPKTLWTTRLGKRTTEGLLSDESISASLTALGEIKSVIEAYGATAVHGFATSAVREAPNGQEFMVEAAKVCPMEWSILSGDEEAIWGFKGALVDQLPSGKHYATIDIGGGSTELALGSKDGVYWSKSYPVGAVRFQHISEDGPQRVWEETQFMWDPMPIKGEFDEFVAIGGTATSLAAIDLGLTEYDGTKVQHHKMTRERVEGLVMDLRYMSREERLEVPGLPAGRADIIVVGAEILTSFMDAYEVPHVFVSDKDGMEALQQELL</sequence>
<feature type="domain" description="Ppx/GppA phosphatase N-terminal" evidence="2">
    <location>
        <begin position="42"/>
        <end position="287"/>
    </location>
</feature>
<dbReference type="PANTHER" id="PTHR30005:SF0">
    <property type="entry name" value="RETROGRADE REGULATION PROTEIN 2"/>
    <property type="match status" value="1"/>
</dbReference>
<dbReference type="Gene3D" id="3.30.420.40">
    <property type="match status" value="1"/>
</dbReference>
<accession>A0ABU3Z9S3</accession>
<dbReference type="InterPro" id="IPR050273">
    <property type="entry name" value="GppA/Ppx_hydrolase"/>
</dbReference>
<gene>
    <name evidence="3" type="ORF">RVY80_07380</name>
</gene>
<evidence type="ECO:0000256" key="1">
    <source>
        <dbReference type="ARBA" id="ARBA00007125"/>
    </source>
</evidence>
<organism evidence="3 4">
    <name type="scientific">Veillonella absiana</name>
    <dbReference type="NCBI Taxonomy" id="3079305"/>
    <lineage>
        <taxon>Bacteria</taxon>
        <taxon>Bacillati</taxon>
        <taxon>Bacillota</taxon>
        <taxon>Negativicutes</taxon>
        <taxon>Veillonellales</taxon>
        <taxon>Veillonellaceae</taxon>
        <taxon>Veillonella</taxon>
    </lineage>
</organism>
<evidence type="ECO:0000313" key="4">
    <source>
        <dbReference type="Proteomes" id="UP001272515"/>
    </source>
</evidence>
<dbReference type="EMBL" id="JAWJZB010000008">
    <property type="protein sequence ID" value="MDV5088659.1"/>
    <property type="molecule type" value="Genomic_DNA"/>
</dbReference>
<dbReference type="SUPFAM" id="SSF53067">
    <property type="entry name" value="Actin-like ATPase domain"/>
    <property type="match status" value="2"/>
</dbReference>
<protein>
    <submittedName>
        <fullName evidence="3">Phosphatase</fullName>
    </submittedName>
</protein>
<dbReference type="Pfam" id="PF02541">
    <property type="entry name" value="Ppx-GppA"/>
    <property type="match status" value="1"/>
</dbReference>
<name>A0ABU3Z9S3_9FIRM</name>
<evidence type="ECO:0000259" key="2">
    <source>
        <dbReference type="Pfam" id="PF02541"/>
    </source>
</evidence>
<dbReference type="CDD" id="cd24054">
    <property type="entry name" value="ASKHA_NBD_AaPPX-GppA_MtPPX2-like"/>
    <property type="match status" value="1"/>
</dbReference>
<reference evidence="3 4" key="1">
    <citation type="submission" date="2023-10" db="EMBL/GenBank/DDBJ databases">
        <title>Veillonella sp. nov., isolated from a pig farm feces dump.</title>
        <authorList>
            <person name="Chang Y.-H."/>
        </authorList>
    </citation>
    <scope>NUCLEOTIDE SEQUENCE [LARGE SCALE GENOMIC DNA]</scope>
    <source>
        <strain evidence="3 4">YH-vei2233</strain>
    </source>
</reference>
<dbReference type="InterPro" id="IPR043129">
    <property type="entry name" value="ATPase_NBD"/>
</dbReference>
<evidence type="ECO:0000313" key="3">
    <source>
        <dbReference type="EMBL" id="MDV5088659.1"/>
    </source>
</evidence>
<keyword evidence="4" id="KW-1185">Reference proteome</keyword>
<dbReference type="PANTHER" id="PTHR30005">
    <property type="entry name" value="EXOPOLYPHOSPHATASE"/>
    <property type="match status" value="1"/>
</dbReference>
<comment type="caution">
    <text evidence="3">The sequence shown here is derived from an EMBL/GenBank/DDBJ whole genome shotgun (WGS) entry which is preliminary data.</text>
</comment>
<dbReference type="Proteomes" id="UP001272515">
    <property type="component" value="Unassembled WGS sequence"/>
</dbReference>
<dbReference type="InterPro" id="IPR003695">
    <property type="entry name" value="Ppx_GppA_N"/>
</dbReference>
<comment type="similarity">
    <text evidence="1">Belongs to the GppA/Ppx family.</text>
</comment>
<dbReference type="RefSeq" id="WP_317330107.1">
    <property type="nucleotide sequence ID" value="NZ_JAWJZA010000007.1"/>
</dbReference>